<evidence type="ECO:0000256" key="9">
    <source>
        <dbReference type="ARBA" id="ARBA00023012"/>
    </source>
</evidence>
<evidence type="ECO:0000256" key="6">
    <source>
        <dbReference type="ARBA" id="ARBA00022741"/>
    </source>
</evidence>
<keyword evidence="8" id="KW-0067">ATP-binding</keyword>
<accession>A0ABT9WQU9</accession>
<organism evidence="12 13">
    <name type="scientific">Bacillus chungangensis</name>
    <dbReference type="NCBI Taxonomy" id="587633"/>
    <lineage>
        <taxon>Bacteria</taxon>
        <taxon>Bacillati</taxon>
        <taxon>Bacillota</taxon>
        <taxon>Bacilli</taxon>
        <taxon>Bacillales</taxon>
        <taxon>Bacillaceae</taxon>
        <taxon>Bacillus</taxon>
    </lineage>
</organism>
<dbReference type="InterPro" id="IPR036890">
    <property type="entry name" value="HATPase_C_sf"/>
</dbReference>
<keyword evidence="10" id="KW-0812">Transmembrane</keyword>
<name>A0ABT9WQU9_9BACI</name>
<evidence type="ECO:0000256" key="1">
    <source>
        <dbReference type="ARBA" id="ARBA00000085"/>
    </source>
</evidence>
<reference evidence="12 13" key="1">
    <citation type="submission" date="2023-07" db="EMBL/GenBank/DDBJ databases">
        <title>Genomic Encyclopedia of Type Strains, Phase IV (KMG-IV): sequencing the most valuable type-strain genomes for metagenomic binning, comparative biology and taxonomic classification.</title>
        <authorList>
            <person name="Goeker M."/>
        </authorList>
    </citation>
    <scope>NUCLEOTIDE SEQUENCE [LARGE SCALE GENOMIC DNA]</scope>
    <source>
        <strain evidence="12 13">DSM 23837</strain>
    </source>
</reference>
<dbReference type="EC" id="2.7.13.3" evidence="3"/>
<dbReference type="RefSeq" id="WP_307228176.1">
    <property type="nucleotide sequence ID" value="NZ_JAUSTT010000007.1"/>
</dbReference>
<dbReference type="SUPFAM" id="SSF47384">
    <property type="entry name" value="Homodimeric domain of signal transducing histidine kinase"/>
    <property type="match status" value="1"/>
</dbReference>
<feature type="domain" description="Histidine kinase" evidence="11">
    <location>
        <begin position="222"/>
        <end position="438"/>
    </location>
</feature>
<keyword evidence="6" id="KW-0547">Nucleotide-binding</keyword>
<keyword evidence="10" id="KW-1133">Transmembrane helix</keyword>
<dbReference type="Pfam" id="PF00512">
    <property type="entry name" value="HisKA"/>
    <property type="match status" value="1"/>
</dbReference>
<dbReference type="PROSITE" id="PS50109">
    <property type="entry name" value="HIS_KIN"/>
    <property type="match status" value="1"/>
</dbReference>
<evidence type="ECO:0000313" key="13">
    <source>
        <dbReference type="Proteomes" id="UP001223586"/>
    </source>
</evidence>
<dbReference type="Proteomes" id="UP001223586">
    <property type="component" value="Unassembled WGS sequence"/>
</dbReference>
<evidence type="ECO:0000256" key="2">
    <source>
        <dbReference type="ARBA" id="ARBA00004370"/>
    </source>
</evidence>
<keyword evidence="5" id="KW-0808">Transferase</keyword>
<gene>
    <name evidence="12" type="ORF">J2S08_001505</name>
</gene>
<dbReference type="InterPro" id="IPR005467">
    <property type="entry name" value="His_kinase_dom"/>
</dbReference>
<dbReference type="GO" id="GO:0016301">
    <property type="term" value="F:kinase activity"/>
    <property type="evidence" value="ECO:0007669"/>
    <property type="project" value="UniProtKB-KW"/>
</dbReference>
<dbReference type="Gene3D" id="3.30.565.10">
    <property type="entry name" value="Histidine kinase-like ATPase, C-terminal domain"/>
    <property type="match status" value="1"/>
</dbReference>
<dbReference type="InterPro" id="IPR003661">
    <property type="entry name" value="HisK_dim/P_dom"/>
</dbReference>
<evidence type="ECO:0000256" key="5">
    <source>
        <dbReference type="ARBA" id="ARBA00022679"/>
    </source>
</evidence>
<evidence type="ECO:0000256" key="7">
    <source>
        <dbReference type="ARBA" id="ARBA00022777"/>
    </source>
</evidence>
<sequence>MWSIVRKRSLLTALITAVACSLFIFVFITWLQFQANRDYEQQQKMQTEIFLASYYEIYGNWENAIDKLQTAKLFQNSDIQIWSSTNQPLWPQKTVDHGSDEIGNRNVEESRRHVLILNGQVIGTFTGTFERESIPVPYLMIFSFTIGLLLFIIIYSVILKKERTHRQSLKKIITQLAFFEPPKHEKRQDSYSDMEQLIETKVNKIAERLYLLETIRKSMVADIAHELRTPLTVMRAKLDNSLRNQIPLELPQASLLQDEIYRMSKLLGDLQQLALAESGHLILHKNWFSLRSMLEELTSLLAIDSKESGIAVRLQSEEAFRVYADENRLRQVFVNIVGNALRFARSMVSISVSFESSSCIITVTDDGVGIEEEEIPYLFERFYRGTVNRRKEGNGSLTGLGLGLPIANELIEAHHGTIDVTSRWQEGTTFQIKFPIYYEAT</sequence>
<dbReference type="Gene3D" id="1.10.287.130">
    <property type="match status" value="1"/>
</dbReference>
<evidence type="ECO:0000256" key="8">
    <source>
        <dbReference type="ARBA" id="ARBA00022840"/>
    </source>
</evidence>
<dbReference type="Pfam" id="PF02518">
    <property type="entry name" value="HATPase_c"/>
    <property type="match status" value="1"/>
</dbReference>
<protein>
    <recommendedName>
        <fullName evidence="3">histidine kinase</fullName>
        <ecNumber evidence="3">2.7.13.3</ecNumber>
    </recommendedName>
</protein>
<evidence type="ECO:0000259" key="11">
    <source>
        <dbReference type="PROSITE" id="PS50109"/>
    </source>
</evidence>
<keyword evidence="9" id="KW-0902">Two-component regulatory system</keyword>
<proteinExistence type="predicted"/>
<dbReference type="SMART" id="SM00387">
    <property type="entry name" value="HATPase_c"/>
    <property type="match status" value="1"/>
</dbReference>
<keyword evidence="4" id="KW-0597">Phosphoprotein</keyword>
<dbReference type="InterPro" id="IPR003594">
    <property type="entry name" value="HATPase_dom"/>
</dbReference>
<keyword evidence="10" id="KW-0472">Membrane</keyword>
<evidence type="ECO:0000256" key="3">
    <source>
        <dbReference type="ARBA" id="ARBA00012438"/>
    </source>
</evidence>
<keyword evidence="13" id="KW-1185">Reference proteome</keyword>
<comment type="caution">
    <text evidence="12">The sequence shown here is derived from an EMBL/GenBank/DDBJ whole genome shotgun (WGS) entry which is preliminary data.</text>
</comment>
<feature type="transmembrane region" description="Helical" evidence="10">
    <location>
        <begin position="12"/>
        <end position="33"/>
    </location>
</feature>
<dbReference type="InterPro" id="IPR036097">
    <property type="entry name" value="HisK_dim/P_sf"/>
</dbReference>
<keyword evidence="7 12" id="KW-0418">Kinase</keyword>
<dbReference type="SMART" id="SM00388">
    <property type="entry name" value="HisKA"/>
    <property type="match status" value="1"/>
</dbReference>
<evidence type="ECO:0000256" key="4">
    <source>
        <dbReference type="ARBA" id="ARBA00022553"/>
    </source>
</evidence>
<dbReference type="InterPro" id="IPR050351">
    <property type="entry name" value="BphY/WalK/GraS-like"/>
</dbReference>
<comment type="subcellular location">
    <subcellularLocation>
        <location evidence="2">Membrane</location>
    </subcellularLocation>
</comment>
<evidence type="ECO:0000313" key="12">
    <source>
        <dbReference type="EMBL" id="MDQ0175671.1"/>
    </source>
</evidence>
<dbReference type="PANTHER" id="PTHR45453">
    <property type="entry name" value="PHOSPHATE REGULON SENSOR PROTEIN PHOR"/>
    <property type="match status" value="1"/>
</dbReference>
<dbReference type="PRINTS" id="PR00344">
    <property type="entry name" value="BCTRLSENSOR"/>
</dbReference>
<feature type="transmembrane region" description="Helical" evidence="10">
    <location>
        <begin position="138"/>
        <end position="158"/>
    </location>
</feature>
<evidence type="ECO:0000256" key="10">
    <source>
        <dbReference type="SAM" id="Phobius"/>
    </source>
</evidence>
<dbReference type="CDD" id="cd00075">
    <property type="entry name" value="HATPase"/>
    <property type="match status" value="1"/>
</dbReference>
<dbReference type="EMBL" id="JAUSTT010000007">
    <property type="protein sequence ID" value="MDQ0175671.1"/>
    <property type="molecule type" value="Genomic_DNA"/>
</dbReference>
<dbReference type="PROSITE" id="PS51257">
    <property type="entry name" value="PROKAR_LIPOPROTEIN"/>
    <property type="match status" value="1"/>
</dbReference>
<dbReference type="CDD" id="cd00082">
    <property type="entry name" value="HisKA"/>
    <property type="match status" value="1"/>
</dbReference>
<dbReference type="SUPFAM" id="SSF55874">
    <property type="entry name" value="ATPase domain of HSP90 chaperone/DNA topoisomerase II/histidine kinase"/>
    <property type="match status" value="1"/>
</dbReference>
<comment type="catalytic activity">
    <reaction evidence="1">
        <text>ATP + protein L-histidine = ADP + protein N-phospho-L-histidine.</text>
        <dbReference type="EC" id="2.7.13.3"/>
    </reaction>
</comment>
<dbReference type="InterPro" id="IPR004358">
    <property type="entry name" value="Sig_transdc_His_kin-like_C"/>
</dbReference>
<dbReference type="PANTHER" id="PTHR45453:SF1">
    <property type="entry name" value="PHOSPHATE REGULON SENSOR PROTEIN PHOR"/>
    <property type="match status" value="1"/>
</dbReference>